<reference evidence="4" key="1">
    <citation type="journal article" date="2019" name="Int. J. Syst. Evol. Microbiol.">
        <title>The Global Catalogue of Microorganisms (GCM) 10K type strain sequencing project: providing services to taxonomists for standard genome sequencing and annotation.</title>
        <authorList>
            <consortium name="The Broad Institute Genomics Platform"/>
            <consortium name="The Broad Institute Genome Sequencing Center for Infectious Disease"/>
            <person name="Wu L."/>
            <person name="Ma J."/>
        </authorList>
    </citation>
    <scope>NUCLEOTIDE SEQUENCE [LARGE SCALE GENOMIC DNA]</scope>
    <source>
        <strain evidence="4">CECT 7131</strain>
    </source>
</reference>
<proteinExistence type="predicted"/>
<feature type="region of interest" description="Disordered" evidence="1">
    <location>
        <begin position="25"/>
        <end position="75"/>
    </location>
</feature>
<protein>
    <recommendedName>
        <fullName evidence="5">Argininosuccinate lyase</fullName>
    </recommendedName>
</protein>
<feature type="compositionally biased region" description="Pro residues" evidence="1">
    <location>
        <begin position="65"/>
        <end position="75"/>
    </location>
</feature>
<name>A0ABT8A0G3_9PROT</name>
<evidence type="ECO:0000256" key="1">
    <source>
        <dbReference type="SAM" id="MobiDB-lite"/>
    </source>
</evidence>
<keyword evidence="4" id="KW-1185">Reference proteome</keyword>
<evidence type="ECO:0000313" key="4">
    <source>
        <dbReference type="Proteomes" id="UP001529369"/>
    </source>
</evidence>
<dbReference type="RefSeq" id="WP_290314952.1">
    <property type="nucleotide sequence ID" value="NZ_JAUFPN010000020.1"/>
</dbReference>
<dbReference type="PROSITE" id="PS51257">
    <property type="entry name" value="PROKAR_LIPOPROTEIN"/>
    <property type="match status" value="1"/>
</dbReference>
<evidence type="ECO:0000313" key="3">
    <source>
        <dbReference type="EMBL" id="MDN3563212.1"/>
    </source>
</evidence>
<evidence type="ECO:0008006" key="5">
    <source>
        <dbReference type="Google" id="ProtNLM"/>
    </source>
</evidence>
<keyword evidence="2" id="KW-0732">Signal</keyword>
<dbReference type="EMBL" id="JAUFPN010000020">
    <property type="protein sequence ID" value="MDN3563212.1"/>
    <property type="molecule type" value="Genomic_DNA"/>
</dbReference>
<feature type="signal peptide" evidence="2">
    <location>
        <begin position="1"/>
        <end position="23"/>
    </location>
</feature>
<evidence type="ECO:0000256" key="2">
    <source>
        <dbReference type="SAM" id="SignalP"/>
    </source>
</evidence>
<sequence>MTRILPAGLLGSLLLLAACGSEAALRSPATTPPPAPNTGLLRPSLELDPGIRAPVPNDAPATTPVIPPNPRLDAR</sequence>
<comment type="caution">
    <text evidence="3">The sequence shown here is derived from an EMBL/GenBank/DDBJ whole genome shotgun (WGS) entry which is preliminary data.</text>
</comment>
<accession>A0ABT8A0G3</accession>
<gene>
    <name evidence="3" type="ORF">QWZ14_02320</name>
</gene>
<feature type="chain" id="PRO_5046981471" description="Argininosuccinate lyase" evidence="2">
    <location>
        <begin position="24"/>
        <end position="75"/>
    </location>
</feature>
<dbReference type="Proteomes" id="UP001529369">
    <property type="component" value="Unassembled WGS sequence"/>
</dbReference>
<organism evidence="3 4">
    <name type="scientific">Paeniroseomonas aquatica</name>
    <dbReference type="NCBI Taxonomy" id="373043"/>
    <lineage>
        <taxon>Bacteria</taxon>
        <taxon>Pseudomonadati</taxon>
        <taxon>Pseudomonadota</taxon>
        <taxon>Alphaproteobacteria</taxon>
        <taxon>Acetobacterales</taxon>
        <taxon>Acetobacteraceae</taxon>
        <taxon>Paeniroseomonas</taxon>
    </lineage>
</organism>